<sequence>MHRVAVVVGSTRPARISLDVAHWARAASLLTWSITGGARGAAQFRQVLQGLHMTPAGTYIETPLTDADVDAEGQLLDAETTFGRTRPSLHALDGEFSALLGRPTR</sequence>
<dbReference type="EMBL" id="BOMN01000115">
    <property type="protein sequence ID" value="GIE25076.1"/>
    <property type="molecule type" value="Genomic_DNA"/>
</dbReference>
<gene>
    <name evidence="1" type="ORF">Ahu01nite_081780</name>
</gene>
<proteinExistence type="predicted"/>
<evidence type="ECO:0008006" key="3">
    <source>
        <dbReference type="Google" id="ProtNLM"/>
    </source>
</evidence>
<name>A0ABQ4A2L1_9ACTN</name>
<evidence type="ECO:0000313" key="2">
    <source>
        <dbReference type="Proteomes" id="UP000603200"/>
    </source>
</evidence>
<organism evidence="1 2">
    <name type="scientific">Winogradskya humida</name>
    <dbReference type="NCBI Taxonomy" id="113566"/>
    <lineage>
        <taxon>Bacteria</taxon>
        <taxon>Bacillati</taxon>
        <taxon>Actinomycetota</taxon>
        <taxon>Actinomycetes</taxon>
        <taxon>Micromonosporales</taxon>
        <taxon>Micromonosporaceae</taxon>
        <taxon>Winogradskya</taxon>
    </lineage>
</organism>
<evidence type="ECO:0000313" key="1">
    <source>
        <dbReference type="EMBL" id="GIE25076.1"/>
    </source>
</evidence>
<comment type="caution">
    <text evidence="1">The sequence shown here is derived from an EMBL/GenBank/DDBJ whole genome shotgun (WGS) entry which is preliminary data.</text>
</comment>
<reference evidence="1 2" key="1">
    <citation type="submission" date="2021-01" db="EMBL/GenBank/DDBJ databases">
        <title>Whole genome shotgun sequence of Actinoplanes humidus NBRC 14915.</title>
        <authorList>
            <person name="Komaki H."/>
            <person name="Tamura T."/>
        </authorList>
    </citation>
    <scope>NUCLEOTIDE SEQUENCE [LARGE SCALE GENOMIC DNA]</scope>
    <source>
        <strain evidence="1 2">NBRC 14915</strain>
    </source>
</reference>
<keyword evidence="2" id="KW-1185">Reference proteome</keyword>
<dbReference type="RefSeq" id="WP_203842047.1">
    <property type="nucleotide sequence ID" value="NZ_BAAATV010000015.1"/>
</dbReference>
<protein>
    <recommendedName>
        <fullName evidence="3">NADPH-dependent FMN reductase</fullName>
    </recommendedName>
</protein>
<accession>A0ABQ4A2L1</accession>
<dbReference type="Proteomes" id="UP000603200">
    <property type="component" value="Unassembled WGS sequence"/>
</dbReference>